<dbReference type="SUPFAM" id="SSF53474">
    <property type="entry name" value="alpha/beta-Hydrolases"/>
    <property type="match status" value="1"/>
</dbReference>
<gene>
    <name evidence="3" type="ORF">HMPREF3195_00567</name>
</gene>
<evidence type="ECO:0000313" key="4">
    <source>
        <dbReference type="Proteomes" id="UP000070326"/>
    </source>
</evidence>
<protein>
    <submittedName>
        <fullName evidence="3">Hydrolase, alpha/beta domain protein</fullName>
    </submittedName>
</protein>
<evidence type="ECO:0000313" key="3">
    <source>
        <dbReference type="EMBL" id="KXI13764.1"/>
    </source>
</evidence>
<dbReference type="Proteomes" id="UP000070326">
    <property type="component" value="Unassembled WGS sequence"/>
</dbReference>
<organism evidence="3 4">
    <name type="scientific">Peptostreptococcus anaerobius</name>
    <dbReference type="NCBI Taxonomy" id="1261"/>
    <lineage>
        <taxon>Bacteria</taxon>
        <taxon>Bacillati</taxon>
        <taxon>Bacillota</taxon>
        <taxon>Clostridia</taxon>
        <taxon>Peptostreptococcales</taxon>
        <taxon>Peptostreptococcaceae</taxon>
        <taxon>Peptostreptococcus</taxon>
    </lineage>
</organism>
<feature type="domain" description="AB hydrolase-1" evidence="2">
    <location>
        <begin position="23"/>
        <end position="253"/>
    </location>
</feature>
<accession>A0A135YWI8</accession>
<dbReference type="RefSeq" id="WP_061101691.1">
    <property type="nucleotide sequence ID" value="NZ_JADMXM010000016.1"/>
</dbReference>
<evidence type="ECO:0000256" key="1">
    <source>
        <dbReference type="ARBA" id="ARBA00022801"/>
    </source>
</evidence>
<dbReference type="GO" id="GO:0016787">
    <property type="term" value="F:hydrolase activity"/>
    <property type="evidence" value="ECO:0007669"/>
    <property type="project" value="UniProtKB-KW"/>
</dbReference>
<sequence length="274" mass="31918">MYFTNSSGYRIYYEDSGEENLIPIVFLHAWGTSHKDFSYSYDNLEGYRKIVYDHRGFGISDRPDRDMSLGCLAQDLKELMDYLKLDKPILLGYSMGACILFKYFQMYGDGDIRSLIICDMTPKVVSDEDWNLGIMFGDFKQEDFIKSVADQFENMEEAYYHMYTKIDPDLKKIDQRVVKRAIAGDLAGNSYYSITSMWFSICSSDFREDIKKIKVPTGLFFASPGSLVNPEVVKYLEKNIENTYTCIFENSSHGFVNNKPRYFKMELENYLKIL</sequence>
<dbReference type="EMBL" id="LSQZ01000018">
    <property type="protein sequence ID" value="KXI13764.1"/>
    <property type="molecule type" value="Genomic_DNA"/>
</dbReference>
<dbReference type="InterPro" id="IPR050266">
    <property type="entry name" value="AB_hydrolase_sf"/>
</dbReference>
<dbReference type="STRING" id="1261.HMPREF3195_00567"/>
<dbReference type="eggNOG" id="COG0596">
    <property type="taxonomic scope" value="Bacteria"/>
</dbReference>
<dbReference type="PANTHER" id="PTHR43798">
    <property type="entry name" value="MONOACYLGLYCEROL LIPASE"/>
    <property type="match status" value="1"/>
</dbReference>
<dbReference type="PATRIC" id="fig|1261.5.peg.573"/>
<evidence type="ECO:0000259" key="2">
    <source>
        <dbReference type="Pfam" id="PF00561"/>
    </source>
</evidence>
<dbReference type="Pfam" id="PF00561">
    <property type="entry name" value="Abhydrolase_1"/>
    <property type="match status" value="1"/>
</dbReference>
<dbReference type="PANTHER" id="PTHR43798:SF31">
    <property type="entry name" value="AB HYDROLASE SUPERFAMILY PROTEIN YCLE"/>
    <property type="match status" value="1"/>
</dbReference>
<comment type="caution">
    <text evidence="3">The sequence shown here is derived from an EMBL/GenBank/DDBJ whole genome shotgun (WGS) entry which is preliminary data.</text>
</comment>
<dbReference type="Gene3D" id="3.40.50.1820">
    <property type="entry name" value="alpha/beta hydrolase"/>
    <property type="match status" value="1"/>
</dbReference>
<dbReference type="AlphaFoldDB" id="A0A135YWI8"/>
<proteinExistence type="predicted"/>
<dbReference type="GO" id="GO:0016020">
    <property type="term" value="C:membrane"/>
    <property type="evidence" value="ECO:0007669"/>
    <property type="project" value="TreeGrafter"/>
</dbReference>
<name>A0A135YWI8_9FIRM</name>
<dbReference type="InterPro" id="IPR000073">
    <property type="entry name" value="AB_hydrolase_1"/>
</dbReference>
<dbReference type="InterPro" id="IPR029058">
    <property type="entry name" value="AB_hydrolase_fold"/>
</dbReference>
<reference evidence="3 4" key="1">
    <citation type="submission" date="2016-02" db="EMBL/GenBank/DDBJ databases">
        <authorList>
            <person name="Wen L."/>
            <person name="He K."/>
            <person name="Yang H."/>
        </authorList>
    </citation>
    <scope>NUCLEOTIDE SEQUENCE [LARGE SCALE GENOMIC DNA]</scope>
    <source>
        <strain evidence="3 4">MJR8628A</strain>
    </source>
</reference>
<keyword evidence="1 3" id="KW-0378">Hydrolase</keyword>